<reference evidence="1 2" key="1">
    <citation type="journal article" date="2010" name="Nature">
        <title>Nitrite-driven anaerobic methane oxidation by oxygenic bacteria.</title>
        <authorList>
            <person name="Ettwig K.F."/>
            <person name="Butler M.K."/>
            <person name="Le Paslier D."/>
            <person name="Pelletier E."/>
            <person name="Mangenot S."/>
            <person name="Kuypers M.M.M."/>
            <person name="Schreiber F."/>
            <person name="Dutilh B.E."/>
            <person name="Zedelius J."/>
            <person name="de Beer D."/>
            <person name="Gloerich J."/>
            <person name="Wessels H.J.C.T."/>
            <person name="van Allen T."/>
            <person name="Luesken F."/>
            <person name="Wu M."/>
            <person name="van de Pas-Schoonen K.T."/>
            <person name="Op den Camp H.J.M."/>
            <person name="Janssen-Megens E.M."/>
            <person name="Francoijs K-J."/>
            <person name="Stunnenberg H."/>
            <person name="Weissenbach J."/>
            <person name="Jetten M.S.M."/>
            <person name="Strous M."/>
        </authorList>
    </citation>
    <scope>NUCLEOTIDE SEQUENCE [LARGE SCALE GENOMIC DNA]</scope>
</reference>
<dbReference type="HOGENOM" id="CLU_1552472_0_0_0"/>
<dbReference type="AlphaFoldDB" id="D5MJ62"/>
<evidence type="ECO:0000313" key="1">
    <source>
        <dbReference type="EMBL" id="CBE67427.1"/>
    </source>
</evidence>
<organism evidence="1 2">
    <name type="scientific">Methylomirabilis oxygeniifera</name>
    <dbReference type="NCBI Taxonomy" id="671143"/>
    <lineage>
        <taxon>Bacteria</taxon>
        <taxon>Candidatus Methylomirabilota</taxon>
        <taxon>Candidatus Methylomirabilia</taxon>
        <taxon>Candidatus Methylomirabilales</taxon>
        <taxon>Candidatus Methylomirabilaceae</taxon>
        <taxon>Candidatus Methylomirabilis</taxon>
    </lineage>
</organism>
<evidence type="ECO:0000313" key="2">
    <source>
        <dbReference type="Proteomes" id="UP000006898"/>
    </source>
</evidence>
<name>D5MJ62_METO1</name>
<sequence length="172" mass="18501">MCEQAGVEKAWALLFDPGEGVNPDVCGTCGEEGPGALGGGRAGRKDIVNQQKLFALHAIGPYNDKRSLDVLLSLSSTPTLSLRRPDPPKHTLTNIKTETAPDLPRQQCGLVKASRALSSGMERNRNQRLKLTGIKESSGRLDHQTTQMAGEQRTTTILEQEDGLAHCPAGFV</sequence>
<dbReference type="KEGG" id="mox:DAMO_0336"/>
<accession>D5MJ62</accession>
<gene>
    <name evidence="1" type="ORF">DAMO_0336</name>
</gene>
<dbReference type="Proteomes" id="UP000006898">
    <property type="component" value="Chromosome"/>
</dbReference>
<protein>
    <submittedName>
        <fullName evidence="1">Uncharacterized protein</fullName>
    </submittedName>
</protein>
<dbReference type="EMBL" id="FP565575">
    <property type="protein sequence ID" value="CBE67427.1"/>
    <property type="molecule type" value="Genomic_DNA"/>
</dbReference>
<proteinExistence type="predicted"/>